<evidence type="ECO:0000313" key="2">
    <source>
        <dbReference type="EMBL" id="BBD72688.1"/>
    </source>
</evidence>
<proteinExistence type="predicted"/>
<evidence type="ECO:0000313" key="3">
    <source>
        <dbReference type="EMBL" id="GGT95492.1"/>
    </source>
</evidence>
<organism evidence="2 4">
    <name type="scientific">Sulfodiicoccus acidiphilus</name>
    <dbReference type="NCBI Taxonomy" id="1670455"/>
    <lineage>
        <taxon>Archaea</taxon>
        <taxon>Thermoproteota</taxon>
        <taxon>Thermoprotei</taxon>
        <taxon>Sulfolobales</taxon>
        <taxon>Sulfolobaceae</taxon>
        <taxon>Sulfodiicoccus</taxon>
    </lineage>
</organism>
<keyword evidence="4" id="KW-1185">Reference proteome</keyword>
<dbReference type="KEGG" id="sacd:HS1genome_1077"/>
<reference evidence="3" key="1">
    <citation type="journal article" date="2014" name="Int. J. Syst. Evol. Microbiol.">
        <title>Complete genome sequence of Corynebacterium casei LMG S-19264T (=DSM 44701T), isolated from a smear-ripened cheese.</title>
        <authorList>
            <consortium name="US DOE Joint Genome Institute (JGI-PGF)"/>
            <person name="Walter F."/>
            <person name="Albersmeier A."/>
            <person name="Kalinowski J."/>
            <person name="Ruckert C."/>
        </authorList>
    </citation>
    <scope>NUCLEOTIDE SEQUENCE</scope>
    <source>
        <strain evidence="3">JCM 31740</strain>
    </source>
</reference>
<evidence type="ECO:0000313" key="4">
    <source>
        <dbReference type="Proteomes" id="UP000276741"/>
    </source>
</evidence>
<feature type="domain" description="HTH bat-type" evidence="1">
    <location>
        <begin position="105"/>
        <end position="156"/>
    </location>
</feature>
<dbReference type="Pfam" id="PF04967">
    <property type="entry name" value="HTH_10"/>
    <property type="match status" value="1"/>
</dbReference>
<dbReference type="Proteomes" id="UP000616143">
    <property type="component" value="Unassembled WGS sequence"/>
</dbReference>
<dbReference type="AlphaFoldDB" id="A0A348B3D6"/>
<dbReference type="PANTHER" id="PTHR34236">
    <property type="entry name" value="DIMETHYL SULFOXIDE REDUCTASE TRANSCRIPTIONAL ACTIVATOR"/>
    <property type="match status" value="1"/>
</dbReference>
<reference evidence="2" key="3">
    <citation type="journal article" date="2019" name="BMC Res. Notes">
        <title>Complete genome sequence of the Sulfodiicoccus acidiphilus strain HS-1T, the first crenarchaeon that lacks polB3, isolated from an acidic hot spring in Ohwaku-dani, Hakone, Japan.</title>
        <authorList>
            <person name="Sakai H.D."/>
            <person name="Kurosawa N."/>
        </authorList>
    </citation>
    <scope>NUCLEOTIDE SEQUENCE</scope>
    <source>
        <strain evidence="2">HS-1</strain>
    </source>
</reference>
<reference evidence="3" key="4">
    <citation type="submission" date="2020-09" db="EMBL/GenBank/DDBJ databases">
        <authorList>
            <person name="Sun Q."/>
            <person name="Ohkuma M."/>
        </authorList>
    </citation>
    <scope>NUCLEOTIDE SEQUENCE</scope>
    <source>
        <strain evidence="3">JCM 31740</strain>
    </source>
</reference>
<dbReference type="Proteomes" id="UP000276741">
    <property type="component" value="Chromosome"/>
</dbReference>
<dbReference type="EMBL" id="AP018553">
    <property type="protein sequence ID" value="BBD72688.1"/>
    <property type="molecule type" value="Genomic_DNA"/>
</dbReference>
<sequence length="165" mass="18325">MVRARSMGEELLLLAEVGENDSSILEGPVKVGKDRVLGVIRVRSKVLGVVANHMISRAFVRGGNVTISMIFVGYDELRDVLKDFLKVGVNAKVLRVSKVSREEPLTVRQEQALVAALETGYFDYPRRVSLSELANRLGVSASTLDEVLRRAEKNVISRYLQGREI</sequence>
<dbReference type="InterPro" id="IPR007050">
    <property type="entry name" value="HTH_bacterioopsin"/>
</dbReference>
<accession>A0A348B3D6</accession>
<reference evidence="4" key="2">
    <citation type="submission" date="2018-04" db="EMBL/GenBank/DDBJ databases">
        <title>Complete genome sequence of Sulfodiicoccus acidiphilus strain HS-1.</title>
        <authorList>
            <person name="Sakai H.D."/>
            <person name="Kurosawa N."/>
        </authorList>
    </citation>
    <scope>NUCLEOTIDE SEQUENCE [LARGE SCALE GENOMIC DNA]</scope>
    <source>
        <strain evidence="4">HS-1</strain>
    </source>
</reference>
<protein>
    <submittedName>
        <fullName evidence="2">Bacterio-opsin activator</fullName>
    </submittedName>
</protein>
<evidence type="ECO:0000259" key="1">
    <source>
        <dbReference type="Pfam" id="PF04967"/>
    </source>
</evidence>
<dbReference type="EMBL" id="BMQS01000009">
    <property type="protein sequence ID" value="GGT95492.1"/>
    <property type="molecule type" value="Genomic_DNA"/>
</dbReference>
<gene>
    <name evidence="3" type="ORF">GCM10007116_11290</name>
    <name evidence="2" type="ORF">HS1genome_1077</name>
</gene>
<dbReference type="PANTHER" id="PTHR34236:SF1">
    <property type="entry name" value="DIMETHYL SULFOXIDE REDUCTASE TRANSCRIPTIONAL ACTIVATOR"/>
    <property type="match status" value="1"/>
</dbReference>
<name>A0A348B3D6_9CREN</name>